<dbReference type="PANTHER" id="PTHR46797:SF1">
    <property type="entry name" value="METHYLPHOSPHONATE SYNTHASE"/>
    <property type="match status" value="1"/>
</dbReference>
<dbReference type="EMBL" id="JACBNQ010000003">
    <property type="protein sequence ID" value="NYB73589.1"/>
    <property type="molecule type" value="Genomic_DNA"/>
</dbReference>
<dbReference type="GO" id="GO:0003700">
    <property type="term" value="F:DNA-binding transcription factor activity"/>
    <property type="evidence" value="ECO:0007669"/>
    <property type="project" value="TreeGrafter"/>
</dbReference>
<dbReference type="CDD" id="cd00093">
    <property type="entry name" value="HTH_XRE"/>
    <property type="match status" value="1"/>
</dbReference>
<feature type="domain" description="HTH cro/C1-type" evidence="2">
    <location>
        <begin position="12"/>
        <end position="66"/>
    </location>
</feature>
<dbReference type="Proteomes" id="UP000611629">
    <property type="component" value="Unassembled WGS sequence"/>
</dbReference>
<dbReference type="InterPro" id="IPR010982">
    <property type="entry name" value="Lambda_DNA-bd_dom_sf"/>
</dbReference>
<dbReference type="Pfam" id="PF01381">
    <property type="entry name" value="HTH_3"/>
    <property type="match status" value="1"/>
</dbReference>
<dbReference type="PANTHER" id="PTHR46797">
    <property type="entry name" value="HTH-TYPE TRANSCRIPTIONAL REGULATOR"/>
    <property type="match status" value="1"/>
</dbReference>
<sequence length="116" mass="13516">MKENMILIGKRLRKQREKLNMTREEFAEKACISPQFLAEIENGKKGMSVTTLYKICNNYNLSADYLLFGRLSNDVYPDNKSLTEPYLSYTEDILEIVNNIILETQNNYNSAHKKDN</sequence>
<dbReference type="AlphaFoldDB" id="A0A974BI23"/>
<dbReference type="InterPro" id="IPR050807">
    <property type="entry name" value="TransReg_Diox_bact_type"/>
</dbReference>
<gene>
    <name evidence="3" type="ORF">HZF24_05485</name>
</gene>
<dbReference type="GO" id="GO:0005829">
    <property type="term" value="C:cytosol"/>
    <property type="evidence" value="ECO:0007669"/>
    <property type="project" value="TreeGrafter"/>
</dbReference>
<evidence type="ECO:0000313" key="4">
    <source>
        <dbReference type="Proteomes" id="UP000611629"/>
    </source>
</evidence>
<accession>A0A974BI23</accession>
<keyword evidence="4" id="KW-1185">Reference proteome</keyword>
<dbReference type="SMART" id="SM00530">
    <property type="entry name" value="HTH_XRE"/>
    <property type="match status" value="1"/>
</dbReference>
<dbReference type="RefSeq" id="WP_179237276.1">
    <property type="nucleotide sequence ID" value="NZ_JACBNQ010000003.1"/>
</dbReference>
<dbReference type="Gene3D" id="1.10.260.40">
    <property type="entry name" value="lambda repressor-like DNA-binding domains"/>
    <property type="match status" value="1"/>
</dbReference>
<evidence type="ECO:0000259" key="2">
    <source>
        <dbReference type="PROSITE" id="PS50943"/>
    </source>
</evidence>
<evidence type="ECO:0000313" key="3">
    <source>
        <dbReference type="EMBL" id="NYB73589.1"/>
    </source>
</evidence>
<evidence type="ECO:0000256" key="1">
    <source>
        <dbReference type="ARBA" id="ARBA00023125"/>
    </source>
</evidence>
<comment type="caution">
    <text evidence="3">The sequence shown here is derived from an EMBL/GenBank/DDBJ whole genome shotgun (WGS) entry which is preliminary data.</text>
</comment>
<keyword evidence="1" id="KW-0238">DNA-binding</keyword>
<dbReference type="SUPFAM" id="SSF47413">
    <property type="entry name" value="lambda repressor-like DNA-binding domains"/>
    <property type="match status" value="1"/>
</dbReference>
<name>A0A974BI23_SEDHY</name>
<dbReference type="GO" id="GO:0003677">
    <property type="term" value="F:DNA binding"/>
    <property type="evidence" value="ECO:0007669"/>
    <property type="project" value="UniProtKB-KW"/>
</dbReference>
<reference evidence="3" key="1">
    <citation type="submission" date="2020-07" db="EMBL/GenBank/DDBJ databases">
        <title>Genomic analysis of a strain of Sedimentibacter Hydroxybenzoicus DSM7310.</title>
        <authorList>
            <person name="Ma S."/>
        </authorList>
    </citation>
    <scope>NUCLEOTIDE SEQUENCE</scope>
    <source>
        <strain evidence="3">DSM 7310</strain>
    </source>
</reference>
<organism evidence="3 4">
    <name type="scientific">Sedimentibacter hydroxybenzoicus DSM 7310</name>
    <dbReference type="NCBI Taxonomy" id="1123245"/>
    <lineage>
        <taxon>Bacteria</taxon>
        <taxon>Bacillati</taxon>
        <taxon>Bacillota</taxon>
        <taxon>Tissierellia</taxon>
        <taxon>Sedimentibacter</taxon>
    </lineage>
</organism>
<proteinExistence type="predicted"/>
<protein>
    <submittedName>
        <fullName evidence="3">Helix-turn-helix transcriptional regulator</fullName>
    </submittedName>
</protein>
<dbReference type="InterPro" id="IPR001387">
    <property type="entry name" value="Cro/C1-type_HTH"/>
</dbReference>
<dbReference type="PROSITE" id="PS50943">
    <property type="entry name" value="HTH_CROC1"/>
    <property type="match status" value="1"/>
</dbReference>